<protein>
    <submittedName>
        <fullName evidence="1">Putative ovule protein</fullName>
    </submittedName>
</protein>
<dbReference type="EMBL" id="GEDG01038051">
    <property type="protein sequence ID" value="JAP07789.1"/>
    <property type="molecule type" value="Transcribed_RNA"/>
</dbReference>
<name>A0A0V0GIY7_SOLCH</name>
<organism evidence="1">
    <name type="scientific">Solanum chacoense</name>
    <name type="common">Chaco potato</name>
    <dbReference type="NCBI Taxonomy" id="4108"/>
    <lineage>
        <taxon>Eukaryota</taxon>
        <taxon>Viridiplantae</taxon>
        <taxon>Streptophyta</taxon>
        <taxon>Embryophyta</taxon>
        <taxon>Tracheophyta</taxon>
        <taxon>Spermatophyta</taxon>
        <taxon>Magnoliopsida</taxon>
        <taxon>eudicotyledons</taxon>
        <taxon>Gunneridae</taxon>
        <taxon>Pentapetalae</taxon>
        <taxon>asterids</taxon>
        <taxon>lamiids</taxon>
        <taxon>Solanales</taxon>
        <taxon>Solanaceae</taxon>
        <taxon>Solanoideae</taxon>
        <taxon>Solaneae</taxon>
        <taxon>Solanum</taxon>
    </lineage>
</organism>
<dbReference type="AlphaFoldDB" id="A0A0V0GIY7"/>
<accession>A0A0V0GIY7</accession>
<reference evidence="1" key="1">
    <citation type="submission" date="2015-12" db="EMBL/GenBank/DDBJ databases">
        <title>Gene expression during late stages of embryo sac development: a critical building block for successful pollen-pistil interactions.</title>
        <authorList>
            <person name="Liu Y."/>
            <person name="Joly V."/>
            <person name="Sabar M."/>
            <person name="Matton D.P."/>
        </authorList>
    </citation>
    <scope>NUCLEOTIDE SEQUENCE</scope>
</reference>
<proteinExistence type="predicted"/>
<sequence>MFHQSNEIPKLTHILNKPYHLLNDQIQLLCSFYSPNSTHPLVTIFMSKCVIFCTDVIEIEKDEMG</sequence>
<evidence type="ECO:0000313" key="1">
    <source>
        <dbReference type="EMBL" id="JAP07789.1"/>
    </source>
</evidence>